<proteinExistence type="predicted"/>
<evidence type="ECO:0000313" key="2">
    <source>
        <dbReference type="Proteomes" id="UP001148482"/>
    </source>
</evidence>
<gene>
    <name evidence="1" type="ORF">OQ279_14445</name>
</gene>
<organism evidence="1 2">
    <name type="scientific">Salinimicrobium profundisediminis</name>
    <dbReference type="NCBI Taxonomy" id="2994553"/>
    <lineage>
        <taxon>Bacteria</taxon>
        <taxon>Pseudomonadati</taxon>
        <taxon>Bacteroidota</taxon>
        <taxon>Flavobacteriia</taxon>
        <taxon>Flavobacteriales</taxon>
        <taxon>Flavobacteriaceae</taxon>
        <taxon>Salinimicrobium</taxon>
    </lineage>
</organism>
<name>A0A9X3CYT3_9FLAO</name>
<dbReference type="EMBL" id="JAPJDA010000025">
    <property type="protein sequence ID" value="MCX2839351.1"/>
    <property type="molecule type" value="Genomic_DNA"/>
</dbReference>
<sequence length="54" mass="6243">MKFLLFYLREIEVSVFRCRGFTIRDENALFQTSGIECSSKMAFLGGLVFKMLQA</sequence>
<dbReference type="RefSeq" id="WP_266070708.1">
    <property type="nucleotide sequence ID" value="NZ_JAPJDA010000025.1"/>
</dbReference>
<dbReference type="Proteomes" id="UP001148482">
    <property type="component" value="Unassembled WGS sequence"/>
</dbReference>
<reference evidence="1" key="1">
    <citation type="submission" date="2022-11" db="EMBL/GenBank/DDBJ databases">
        <title>Salinimicrobium profundisediminis sp. nov., isolated from deep-sea sediment of the Mariana Trench.</title>
        <authorList>
            <person name="Fu H."/>
        </authorList>
    </citation>
    <scope>NUCLEOTIDE SEQUENCE</scope>
    <source>
        <strain evidence="1">MT39</strain>
    </source>
</reference>
<dbReference type="AlphaFoldDB" id="A0A9X3CYT3"/>
<keyword evidence="2" id="KW-1185">Reference proteome</keyword>
<comment type="caution">
    <text evidence="1">The sequence shown here is derived from an EMBL/GenBank/DDBJ whole genome shotgun (WGS) entry which is preliminary data.</text>
</comment>
<protein>
    <submittedName>
        <fullName evidence="1">Uncharacterized protein</fullName>
    </submittedName>
</protein>
<accession>A0A9X3CYT3</accession>
<evidence type="ECO:0000313" key="1">
    <source>
        <dbReference type="EMBL" id="MCX2839351.1"/>
    </source>
</evidence>